<name>A0A1G8LVS2_9CLOT</name>
<dbReference type="Proteomes" id="UP000183255">
    <property type="component" value="Unassembled WGS sequence"/>
</dbReference>
<reference evidence="1 2" key="1">
    <citation type="submission" date="2016-10" db="EMBL/GenBank/DDBJ databases">
        <authorList>
            <person name="de Groot N.N."/>
        </authorList>
    </citation>
    <scope>NUCLEOTIDE SEQUENCE [LARGE SCALE GENOMIC DNA]</scope>
    <source>
        <strain evidence="1 2">CGMCC 1.5058</strain>
    </source>
</reference>
<evidence type="ECO:0008006" key="3">
    <source>
        <dbReference type="Google" id="ProtNLM"/>
    </source>
</evidence>
<evidence type="ECO:0000313" key="1">
    <source>
        <dbReference type="EMBL" id="SDI59755.1"/>
    </source>
</evidence>
<protein>
    <recommendedName>
        <fullName evidence="3">DUF3783 domain-containing protein</fullName>
    </recommendedName>
</protein>
<accession>A0A1G8LVS2</accession>
<organism evidence="1 2">
    <name type="scientific">Proteiniclasticum ruminis</name>
    <dbReference type="NCBI Taxonomy" id="398199"/>
    <lineage>
        <taxon>Bacteria</taxon>
        <taxon>Bacillati</taxon>
        <taxon>Bacillota</taxon>
        <taxon>Clostridia</taxon>
        <taxon>Eubacteriales</taxon>
        <taxon>Clostridiaceae</taxon>
        <taxon>Proteiniclasticum</taxon>
    </lineage>
</organism>
<proteinExistence type="predicted"/>
<evidence type="ECO:0000313" key="2">
    <source>
        <dbReference type="Proteomes" id="UP000183255"/>
    </source>
</evidence>
<sequence length="131" mass="15091">MSENKKILVYGLSETEMAHLRGEGLHLHEIHQGNAGGTLGELIENKEVPHVGAPLGVVKIMIFCGFEADDHLKELITKIRKEYVFGSIMALITKTNISWRFDYMIEHLLEEREENRQIEKERRAQHQEKLG</sequence>
<dbReference type="RefSeq" id="WP_031575113.1">
    <property type="nucleotide sequence ID" value="NZ_FNDZ01000003.1"/>
</dbReference>
<gene>
    <name evidence="1" type="ORF">SAMN05421804_103199</name>
</gene>
<dbReference type="AlphaFoldDB" id="A0A1G8LVS2"/>
<dbReference type="Pfam" id="PF12646">
    <property type="entry name" value="DUF3783"/>
    <property type="match status" value="1"/>
</dbReference>
<dbReference type="EMBL" id="FNDZ01000003">
    <property type="protein sequence ID" value="SDI59755.1"/>
    <property type="molecule type" value="Genomic_DNA"/>
</dbReference>
<dbReference type="InterPro" id="IPR016621">
    <property type="entry name" value="UCP014543"/>
</dbReference>